<dbReference type="SUPFAM" id="SSF50370">
    <property type="entry name" value="Ricin B-like lectins"/>
    <property type="match status" value="1"/>
</dbReference>
<dbReference type="PANTHER" id="PTHR11069:SF23">
    <property type="entry name" value="LYSOSOMAL ACID GLUCOSYLCERAMIDASE"/>
    <property type="match status" value="1"/>
</dbReference>
<dbReference type="PANTHER" id="PTHR11069">
    <property type="entry name" value="GLUCOSYLCERAMIDASE"/>
    <property type="match status" value="1"/>
</dbReference>
<evidence type="ECO:0000256" key="1">
    <source>
        <dbReference type="ARBA" id="ARBA00005382"/>
    </source>
</evidence>
<evidence type="ECO:0000256" key="3">
    <source>
        <dbReference type="ARBA" id="ARBA00022801"/>
    </source>
</evidence>
<dbReference type="InterPro" id="IPR000772">
    <property type="entry name" value="Ricin_B_lectin"/>
</dbReference>
<dbReference type="Pfam" id="PF00652">
    <property type="entry name" value="Ricin_B_lectin"/>
    <property type="match status" value="1"/>
</dbReference>
<organism evidence="6 7">
    <name type="scientific">Actinacidiphila epipremni</name>
    <dbReference type="NCBI Taxonomy" id="2053013"/>
    <lineage>
        <taxon>Bacteria</taxon>
        <taxon>Bacillati</taxon>
        <taxon>Actinomycetota</taxon>
        <taxon>Actinomycetes</taxon>
        <taxon>Kitasatosporales</taxon>
        <taxon>Streptomycetaceae</taxon>
        <taxon>Actinacidiphila</taxon>
    </lineage>
</organism>
<dbReference type="PRINTS" id="PR00843">
    <property type="entry name" value="GLHYDRLASE30"/>
</dbReference>
<dbReference type="EMBL" id="JAATEJ010000006">
    <property type="protein sequence ID" value="NJP43778.1"/>
    <property type="molecule type" value="Genomic_DNA"/>
</dbReference>
<dbReference type="Proteomes" id="UP000734511">
    <property type="component" value="Unassembled WGS sequence"/>
</dbReference>
<dbReference type="SUPFAM" id="SSF51445">
    <property type="entry name" value="(Trans)glycosidases"/>
    <property type="match status" value="1"/>
</dbReference>
<keyword evidence="2" id="KW-0732">Signal</keyword>
<dbReference type="SMART" id="SM00458">
    <property type="entry name" value="RICIN"/>
    <property type="match status" value="1"/>
</dbReference>
<evidence type="ECO:0000256" key="4">
    <source>
        <dbReference type="RuleBase" id="RU361188"/>
    </source>
</evidence>
<evidence type="ECO:0000256" key="2">
    <source>
        <dbReference type="ARBA" id="ARBA00022729"/>
    </source>
</evidence>
<dbReference type="InterPro" id="IPR035992">
    <property type="entry name" value="Ricin_B-like_lectins"/>
</dbReference>
<dbReference type="Gene3D" id="3.20.20.80">
    <property type="entry name" value="Glycosidases"/>
    <property type="match status" value="1"/>
</dbReference>
<dbReference type="InterPro" id="IPR013780">
    <property type="entry name" value="Glyco_hydro_b"/>
</dbReference>
<dbReference type="Gene3D" id="2.80.10.50">
    <property type="match status" value="1"/>
</dbReference>
<sequence length="640" mass="67590">MSATTRPHTGRSSTARRLRRVVVGILSAAAAAIVPVLAVPVTAHAAGESVQVYLTTTNDSGGRNVVKGLEQQAPLAFGAGTGGSGQNVTVDEGTTYQKFTGGGASFTDTAAWLMNSSGALSASTRNTVMQKLFDPVNGIGLGFLRNPMGASDLARNSYTYDDMPAGQTDPTLAHFSIAHDLADVVPLTKQARQLNPNVKVMGTPWTPPPWMKDNDAYSQGWLQSQYYAAYAQYFVKYLQAYQAQGVPVDYVTVQNEPTCCSGYPSAQWNGSGLAYFTKTNLLPALHAAGLSTKVLALDWNWDTYDSYAAPTVTDASIRTDPNFGGIAWHGYGGNVSEQTTVHNQYPDLPAFDTEHSGGTWIGNQQKEDMENLIDYTRNWGQSWVKWSLAVDQNMGPHNGGCGTCTGLITVHNGDSRSGQVDYTIEYYTMGQLTKFVKPGATRIASTDNSTIRNVAWRNPDGSKALIAYNESSSAQTLRVNWGNENFSYSLPGGASATFTWSGTPGTGGGTGTGHTGTITGYGGKCVDVAGASSANGAAVQLYDCNGTAAQSWTASGNTLQALGKCMDVSAAGTANGTKVQLYDCNGTGSQVWNRGSGNTLVNPQSGRCLDATGPSSANGTRLQIWDCTGAANQQWNAPAP</sequence>
<keyword evidence="7" id="KW-1185">Reference proteome</keyword>
<name>A0ABX0ZQB8_9ACTN</name>
<dbReference type="InterPro" id="IPR001139">
    <property type="entry name" value="Glyco_hydro_30"/>
</dbReference>
<dbReference type="RefSeq" id="WP_167982653.1">
    <property type="nucleotide sequence ID" value="NZ_JAATEJ010000006.1"/>
</dbReference>
<evidence type="ECO:0000259" key="5">
    <source>
        <dbReference type="SMART" id="SM00458"/>
    </source>
</evidence>
<gene>
    <name evidence="6" type="ORF">HCN08_10235</name>
</gene>
<reference evidence="6 7" key="1">
    <citation type="submission" date="2020-03" db="EMBL/GenBank/DDBJ databases">
        <title>WGS of actinomycetes isolated from Thailand.</title>
        <authorList>
            <person name="Thawai C."/>
        </authorList>
    </citation>
    <scope>NUCLEOTIDE SEQUENCE [LARGE SCALE GENOMIC DNA]</scope>
    <source>
        <strain evidence="6 7">PRB2-1</strain>
    </source>
</reference>
<dbReference type="Gene3D" id="2.60.40.1180">
    <property type="entry name" value="Golgi alpha-mannosidase II"/>
    <property type="match status" value="1"/>
</dbReference>
<dbReference type="InterPro" id="IPR033452">
    <property type="entry name" value="GH30_C"/>
</dbReference>
<dbReference type="InterPro" id="IPR017853">
    <property type="entry name" value="GH"/>
</dbReference>
<dbReference type="PROSITE" id="PS50231">
    <property type="entry name" value="RICIN_B_LECTIN"/>
    <property type="match status" value="1"/>
</dbReference>
<feature type="domain" description="Ricin B lectin" evidence="5">
    <location>
        <begin position="513"/>
        <end position="638"/>
    </location>
</feature>
<dbReference type="InterPro" id="IPR033453">
    <property type="entry name" value="Glyco_hydro_30_TIM-barrel"/>
</dbReference>
<keyword evidence="3 4" id="KW-0378">Hydrolase</keyword>
<dbReference type="SUPFAM" id="SSF51011">
    <property type="entry name" value="Glycosyl hydrolase domain"/>
    <property type="match status" value="1"/>
</dbReference>
<dbReference type="Pfam" id="PF02055">
    <property type="entry name" value="Glyco_hydro_30"/>
    <property type="match status" value="1"/>
</dbReference>
<evidence type="ECO:0000313" key="7">
    <source>
        <dbReference type="Proteomes" id="UP000734511"/>
    </source>
</evidence>
<dbReference type="Pfam" id="PF17189">
    <property type="entry name" value="Glyco_hydro_30C"/>
    <property type="match status" value="1"/>
</dbReference>
<proteinExistence type="inferred from homology"/>
<comment type="caution">
    <text evidence="6">The sequence shown here is derived from an EMBL/GenBank/DDBJ whole genome shotgun (WGS) entry which is preliminary data.</text>
</comment>
<comment type="similarity">
    <text evidence="1 4">Belongs to the glycosyl hydrolase 30 family.</text>
</comment>
<protein>
    <submittedName>
        <fullName evidence="6">Glucosylceramidase</fullName>
    </submittedName>
</protein>
<accession>A0ABX0ZQB8</accession>
<evidence type="ECO:0000313" key="6">
    <source>
        <dbReference type="EMBL" id="NJP43778.1"/>
    </source>
</evidence>
<keyword evidence="4" id="KW-0326">Glycosidase</keyword>
<dbReference type="CDD" id="cd23451">
    <property type="entry name" value="beta-trefoil_Ricin_laminarinase"/>
    <property type="match status" value="1"/>
</dbReference>